<evidence type="ECO:0000313" key="3">
    <source>
        <dbReference type="Proteomes" id="UP001601992"/>
    </source>
</evidence>
<dbReference type="InterPro" id="IPR029058">
    <property type="entry name" value="AB_hydrolase_fold"/>
</dbReference>
<evidence type="ECO:0000313" key="2">
    <source>
        <dbReference type="EMBL" id="MFF3572225.1"/>
    </source>
</evidence>
<dbReference type="InterPro" id="IPR050266">
    <property type="entry name" value="AB_hydrolase_sf"/>
</dbReference>
<dbReference type="SUPFAM" id="SSF53474">
    <property type="entry name" value="alpha/beta-Hydrolases"/>
    <property type="match status" value="1"/>
</dbReference>
<dbReference type="GO" id="GO:0016787">
    <property type="term" value="F:hydrolase activity"/>
    <property type="evidence" value="ECO:0007669"/>
    <property type="project" value="UniProtKB-KW"/>
</dbReference>
<gene>
    <name evidence="2" type="ORF">ACFYXQ_31040</name>
</gene>
<dbReference type="Pfam" id="PF00561">
    <property type="entry name" value="Abhydrolase_1"/>
    <property type="match status" value="1"/>
</dbReference>
<dbReference type="Gene3D" id="3.40.50.1820">
    <property type="entry name" value="alpha/beta hydrolase"/>
    <property type="match status" value="1"/>
</dbReference>
<proteinExistence type="predicted"/>
<evidence type="ECO:0000259" key="1">
    <source>
        <dbReference type="Pfam" id="PF00561"/>
    </source>
</evidence>
<keyword evidence="3" id="KW-1185">Reference proteome</keyword>
<reference evidence="2 3" key="1">
    <citation type="submission" date="2024-10" db="EMBL/GenBank/DDBJ databases">
        <title>The Natural Products Discovery Center: Release of the First 8490 Sequenced Strains for Exploring Actinobacteria Biosynthetic Diversity.</title>
        <authorList>
            <person name="Kalkreuter E."/>
            <person name="Kautsar S.A."/>
            <person name="Yang D."/>
            <person name="Bader C.D."/>
            <person name="Teijaro C.N."/>
            <person name="Fluegel L."/>
            <person name="Davis C.M."/>
            <person name="Simpson J.R."/>
            <person name="Lauterbach L."/>
            <person name="Steele A.D."/>
            <person name="Gui C."/>
            <person name="Meng S."/>
            <person name="Li G."/>
            <person name="Viehrig K."/>
            <person name="Ye F."/>
            <person name="Su P."/>
            <person name="Kiefer A.F."/>
            <person name="Nichols A."/>
            <person name="Cepeda A.J."/>
            <person name="Yan W."/>
            <person name="Fan B."/>
            <person name="Jiang Y."/>
            <person name="Adhikari A."/>
            <person name="Zheng C.-J."/>
            <person name="Schuster L."/>
            <person name="Cowan T.M."/>
            <person name="Smanski M.J."/>
            <person name="Chevrette M.G."/>
            <person name="De Carvalho L.P.S."/>
            <person name="Shen B."/>
        </authorList>
    </citation>
    <scope>NUCLEOTIDE SEQUENCE [LARGE SCALE GENOMIC DNA]</scope>
    <source>
        <strain evidence="2 3">NPDC002593</strain>
    </source>
</reference>
<accession>A0ABW6S9Y6</accession>
<dbReference type="PANTHER" id="PTHR43798">
    <property type="entry name" value="MONOACYLGLYCEROL LIPASE"/>
    <property type="match status" value="1"/>
</dbReference>
<comment type="caution">
    <text evidence="2">The sequence shown here is derived from an EMBL/GenBank/DDBJ whole genome shotgun (WGS) entry which is preliminary data.</text>
</comment>
<dbReference type="PANTHER" id="PTHR43798:SF33">
    <property type="entry name" value="HYDROLASE, PUTATIVE (AFU_ORTHOLOGUE AFUA_2G14860)-RELATED"/>
    <property type="match status" value="1"/>
</dbReference>
<organism evidence="2 3">
    <name type="scientific">Nocardia jiangxiensis</name>
    <dbReference type="NCBI Taxonomy" id="282685"/>
    <lineage>
        <taxon>Bacteria</taxon>
        <taxon>Bacillati</taxon>
        <taxon>Actinomycetota</taxon>
        <taxon>Actinomycetes</taxon>
        <taxon>Mycobacteriales</taxon>
        <taxon>Nocardiaceae</taxon>
        <taxon>Nocardia</taxon>
    </lineage>
</organism>
<dbReference type="PRINTS" id="PR00111">
    <property type="entry name" value="ABHYDROLASE"/>
</dbReference>
<dbReference type="RefSeq" id="WP_040830154.1">
    <property type="nucleotide sequence ID" value="NZ_JBIAQY010000012.1"/>
</dbReference>
<keyword evidence="2" id="KW-0378">Hydrolase</keyword>
<name>A0ABW6S9Y6_9NOCA</name>
<dbReference type="Proteomes" id="UP001601992">
    <property type="component" value="Unassembled WGS sequence"/>
</dbReference>
<dbReference type="InterPro" id="IPR000073">
    <property type="entry name" value="AB_hydrolase_1"/>
</dbReference>
<protein>
    <submittedName>
        <fullName evidence="2">Alpha/beta fold hydrolase</fullName>
    </submittedName>
</protein>
<dbReference type="EMBL" id="JBIAQY010000012">
    <property type="protein sequence ID" value="MFF3572225.1"/>
    <property type="molecule type" value="Genomic_DNA"/>
</dbReference>
<sequence>MPTDELESVVLHNDVLKFVDVGDGPAVVLVHGLLGSHESWTPQITGLARKHRVIAPDLFGHGQSDKPVGDYSLSSHAATLRDLMDHLEIPTAAFVGHSLGGGIVMQLSYLFPERVDRLCLVSSGGLGPEVSLFLRAATLPGSEMVLPILASDWVRRNTETALRRLGRLGFSVQPSRGAVEAWRRLETMSDKSSRAAFLASTRAVVGLRGQTVSAKHHFSKFETIPSLLVWGGRDRTIPASHADNLRREVPHSRIEIFPNAGHFPQLDEPLLFFQVLDQFLSSGY</sequence>
<feature type="domain" description="AB hydrolase-1" evidence="1">
    <location>
        <begin position="25"/>
        <end position="269"/>
    </location>
</feature>